<dbReference type="EMBL" id="CP017557">
    <property type="protein sequence ID" value="AOW05583.1"/>
    <property type="molecule type" value="Genomic_DNA"/>
</dbReference>
<dbReference type="Pfam" id="PF00168">
    <property type="entry name" value="C2"/>
    <property type="match status" value="1"/>
</dbReference>
<evidence type="ECO:0000313" key="18">
    <source>
        <dbReference type="Proteomes" id="UP000182444"/>
    </source>
</evidence>
<evidence type="ECO:0000259" key="15">
    <source>
        <dbReference type="PROSITE" id="PS50237"/>
    </source>
</evidence>
<evidence type="ECO:0000256" key="9">
    <source>
        <dbReference type="PIRNR" id="PIRNR001569"/>
    </source>
</evidence>
<comment type="subcellular location">
    <subcellularLocation>
        <location evidence="2">Cytoplasm</location>
    </subcellularLocation>
</comment>
<dbReference type="EMBL" id="KZ859068">
    <property type="protein sequence ID" value="RDW23690.1"/>
    <property type="molecule type" value="Genomic_DNA"/>
</dbReference>
<evidence type="ECO:0000313" key="16">
    <source>
        <dbReference type="EMBL" id="AOW05583.1"/>
    </source>
</evidence>
<dbReference type="SUPFAM" id="SSF51045">
    <property type="entry name" value="WW domain"/>
    <property type="match status" value="3"/>
</dbReference>
<dbReference type="GO" id="GO:0061630">
    <property type="term" value="F:ubiquitin protein ligase activity"/>
    <property type="evidence" value="ECO:0007669"/>
    <property type="project" value="UniProtKB-EC"/>
</dbReference>
<dbReference type="PROSITE" id="PS50004">
    <property type="entry name" value="C2"/>
    <property type="match status" value="1"/>
</dbReference>
<dbReference type="Gene3D" id="2.20.70.10">
    <property type="match status" value="2"/>
</dbReference>
<feature type="domain" description="WW" evidence="14">
    <location>
        <begin position="370"/>
        <end position="403"/>
    </location>
</feature>
<reference evidence="17 19" key="2">
    <citation type="submission" date="2018-07" db="EMBL/GenBank/DDBJ databases">
        <title>Draft Genome Assemblies for Five Robust Yarrowia lipolytica Strains Exhibiting High Lipid Production and Pentose Sugar Utilization and Sugar Alcohol Secretion from Undetoxified Lignocellulosic Biomass Hydrolysates.</title>
        <authorList>
            <consortium name="DOE Joint Genome Institute"/>
            <person name="Walker C."/>
            <person name="Ryu S."/>
            <person name="Na H."/>
            <person name="Zane M."/>
            <person name="LaButti K."/>
            <person name="Lipzen A."/>
            <person name="Haridas S."/>
            <person name="Barry K."/>
            <person name="Grigoriev I.V."/>
            <person name="Quarterman J."/>
            <person name="Slininger P."/>
            <person name="Dien B."/>
            <person name="Trinh C.T."/>
        </authorList>
    </citation>
    <scope>NUCLEOTIDE SEQUENCE [LARGE SCALE GENOMIC DNA]</scope>
    <source>
        <strain evidence="17 19">YB392</strain>
    </source>
</reference>
<evidence type="ECO:0000259" key="14">
    <source>
        <dbReference type="PROSITE" id="PS50020"/>
    </source>
</evidence>
<comment type="similarity">
    <text evidence="4">Belongs to the RSP5/NEDD4 family.</text>
</comment>
<dbReference type="PANTHER" id="PTHR11254:SF440">
    <property type="entry name" value="E3 UBIQUITIN-PROTEIN LIGASE NEDD-4"/>
    <property type="match status" value="1"/>
</dbReference>
<dbReference type="PANTHER" id="PTHR11254">
    <property type="entry name" value="HECT DOMAIN UBIQUITIN-PROTEIN LIGASE"/>
    <property type="match status" value="1"/>
</dbReference>
<feature type="domain" description="HECT" evidence="15">
    <location>
        <begin position="521"/>
        <end position="854"/>
    </location>
</feature>
<evidence type="ECO:0000259" key="13">
    <source>
        <dbReference type="PROSITE" id="PS50004"/>
    </source>
</evidence>
<name>A0A1D8NIW7_YARLL</name>
<dbReference type="UniPathway" id="UPA00143"/>
<dbReference type="eggNOG" id="KOG0940">
    <property type="taxonomic scope" value="Eukaryota"/>
</dbReference>
<dbReference type="Gene3D" id="3.90.1750.10">
    <property type="entry name" value="Hect, E3 ligase catalytic domains"/>
    <property type="match status" value="1"/>
</dbReference>
<dbReference type="SUPFAM" id="SSF49562">
    <property type="entry name" value="C2 domain (Calcium/lipid-binding domain, CaLB)"/>
    <property type="match status" value="1"/>
</dbReference>
<evidence type="ECO:0000313" key="19">
    <source>
        <dbReference type="Proteomes" id="UP000256601"/>
    </source>
</evidence>
<evidence type="ECO:0000256" key="3">
    <source>
        <dbReference type="ARBA" id="ARBA00004906"/>
    </source>
</evidence>
<dbReference type="CDD" id="cd00201">
    <property type="entry name" value="WW"/>
    <property type="match status" value="3"/>
</dbReference>
<dbReference type="Pfam" id="PF00397">
    <property type="entry name" value="WW"/>
    <property type="match status" value="3"/>
</dbReference>
<protein>
    <recommendedName>
        <fullName evidence="9">E3 ubiquitin-protein ligase</fullName>
        <ecNumber evidence="9">2.3.2.26</ecNumber>
    </recommendedName>
</protein>
<feature type="compositionally biased region" description="Polar residues" evidence="12">
    <location>
        <begin position="309"/>
        <end position="318"/>
    </location>
</feature>
<dbReference type="PROSITE" id="PS50237">
    <property type="entry name" value="HECT"/>
    <property type="match status" value="1"/>
</dbReference>
<reference evidence="16 18" key="1">
    <citation type="journal article" date="2016" name="PLoS ONE">
        <title>Sequence Assembly of Yarrowia lipolytica Strain W29/CLIB89 Shows Transposable Element Diversity.</title>
        <authorList>
            <person name="Magnan C."/>
            <person name="Yu J."/>
            <person name="Chang I."/>
            <person name="Jahn E."/>
            <person name="Kanomata Y."/>
            <person name="Wu J."/>
            <person name="Zeller M."/>
            <person name="Oakes M."/>
            <person name="Baldi P."/>
            <person name="Sandmeyer S."/>
        </authorList>
    </citation>
    <scope>NUCLEOTIDE SEQUENCE [LARGE SCALE GENOMIC DNA]</scope>
    <source>
        <strain evidence="16">CLIB89</strain>
        <strain evidence="18">CLIB89(W29)</strain>
    </source>
</reference>
<feature type="compositionally biased region" description="Low complexity" evidence="12">
    <location>
        <begin position="165"/>
        <end position="232"/>
    </location>
</feature>
<feature type="domain" description="C2" evidence="13">
    <location>
        <begin position="1"/>
        <end position="106"/>
    </location>
</feature>
<comment type="catalytic activity">
    <reaction evidence="1 9">
        <text>S-ubiquitinyl-[E2 ubiquitin-conjugating enzyme]-L-cysteine + [acceptor protein]-L-lysine = [E2 ubiquitin-conjugating enzyme]-L-cysteine + N(6)-ubiquitinyl-[acceptor protein]-L-lysine.</text>
        <dbReference type="EC" id="2.3.2.26"/>
    </reaction>
</comment>
<dbReference type="InterPro" id="IPR036020">
    <property type="entry name" value="WW_dom_sf"/>
</dbReference>
<proteinExistence type="inferred from homology"/>
<evidence type="ECO:0000256" key="1">
    <source>
        <dbReference type="ARBA" id="ARBA00000885"/>
    </source>
</evidence>
<evidence type="ECO:0000256" key="6">
    <source>
        <dbReference type="ARBA" id="ARBA00022679"/>
    </source>
</evidence>
<dbReference type="VEuPathDB" id="FungiDB:YALI0_E18117g"/>
<dbReference type="InterPro" id="IPR001202">
    <property type="entry name" value="WW_dom"/>
</dbReference>
<feature type="region of interest" description="Disordered" evidence="12">
    <location>
        <begin position="267"/>
        <end position="356"/>
    </location>
</feature>
<feature type="compositionally biased region" description="Low complexity" evidence="12">
    <location>
        <begin position="339"/>
        <end position="349"/>
    </location>
</feature>
<dbReference type="FunFam" id="3.90.1750.10:FF:000005">
    <property type="entry name" value="E3 ubiquitin-protein ligase"/>
    <property type="match status" value="1"/>
</dbReference>
<gene>
    <name evidence="17" type="ORF">B0I71DRAFT_123547</name>
    <name evidence="16" type="ORF">YALI1_E21513g</name>
</gene>
<dbReference type="OrthoDB" id="8068875at2759"/>
<dbReference type="KEGG" id="yli:2911700"/>
<dbReference type="GO" id="GO:0005737">
    <property type="term" value="C:cytoplasm"/>
    <property type="evidence" value="ECO:0007669"/>
    <property type="project" value="UniProtKB-SubCell"/>
</dbReference>
<dbReference type="InterPro" id="IPR035983">
    <property type="entry name" value="Hect_E3_ubiquitin_ligase"/>
</dbReference>
<dbReference type="GO" id="GO:0043328">
    <property type="term" value="P:protein transport to vacuole involved in ubiquitin-dependent protein catabolic process via the multivesicular body sorting pathway"/>
    <property type="evidence" value="ECO:0007669"/>
    <property type="project" value="UniProtKB-ARBA"/>
</dbReference>
<evidence type="ECO:0000256" key="11">
    <source>
        <dbReference type="PROSITE-ProRule" id="PRU00104"/>
    </source>
</evidence>
<dbReference type="EC" id="2.3.2.26" evidence="9"/>
<keyword evidence="6 9" id="KW-0808">Transferase</keyword>
<organism evidence="16 18">
    <name type="scientific">Yarrowia lipolytica</name>
    <name type="common">Candida lipolytica</name>
    <dbReference type="NCBI Taxonomy" id="4952"/>
    <lineage>
        <taxon>Eukaryota</taxon>
        <taxon>Fungi</taxon>
        <taxon>Dikarya</taxon>
        <taxon>Ascomycota</taxon>
        <taxon>Saccharomycotina</taxon>
        <taxon>Dipodascomycetes</taxon>
        <taxon>Dipodascales</taxon>
        <taxon>Dipodascales incertae sedis</taxon>
        <taxon>Yarrowia</taxon>
    </lineage>
</organism>
<dbReference type="InterPro" id="IPR000569">
    <property type="entry name" value="HECT_dom"/>
</dbReference>
<feature type="domain" description="WW" evidence="14">
    <location>
        <begin position="432"/>
        <end position="465"/>
    </location>
</feature>
<evidence type="ECO:0000256" key="7">
    <source>
        <dbReference type="ARBA" id="ARBA00022737"/>
    </source>
</evidence>
<dbReference type="Pfam" id="PF00632">
    <property type="entry name" value="HECT"/>
    <property type="match status" value="1"/>
</dbReference>
<dbReference type="Proteomes" id="UP000256601">
    <property type="component" value="Unassembled WGS sequence"/>
</dbReference>
<feature type="compositionally biased region" description="Low complexity" evidence="12">
    <location>
        <begin position="319"/>
        <end position="330"/>
    </location>
</feature>
<feature type="domain" description="WW" evidence="14">
    <location>
        <begin position="243"/>
        <end position="276"/>
    </location>
</feature>
<accession>A0A1D8NIW7</accession>
<sequence length="854" mass="95338">MPRTTKLRLTVIAADQLYKRDVFRLPDPFAVVLVDGGQTRTTSVIKKTLNPYWNESFDVDVTPSSIIVVQIFDHKKFKKKDQGFLGVINIRVGDVLNLAQGGDEMITKDLRKANDSLVVNGKIILNLSTNTAGRRATGASSAAGSTAPSTASVSAAARTNLPDISSLSVDNSSVRSSSTSHSATPSATTNSTSTSALNGANNTTGTTTTTGPPAGAPTATATSTAARPAPNSRGFSSFEDQFGRLPTGWERRTDNLGRTYYVDHNNRSTTWTRPANSQNESESRQARQNNTNLERQRHQNRTLPEERAQSPTLGSHNRTGSGATAGSSSGAAGGGAAAGGVAATSPGGTPRSASDAVAMTMSGATTPALGELPVGWEQRFTPEGRPYFVDHNTRTTTWVDPRRQQYIRMYGGTNAAGGTNTTVQQMSVSHLGPLPSGWEMRLTNTARVYFVDHNTKTTTWEDPRLPSSLDQSVPQYKRDFRRKLIYFRSQPALRILPGQCHIKVRRDHIFEDSYQEIMRQTPQDLQKRLMIKFDGEEGLDYGGVSREFFFLLSHEMFNPFYCLFEYSAHDNYTLQINPHSGINPEHLNYFKFIGRCVGLAIFHRRFLDAFFIGAFYKMILKKKVMLEDMEGVDADYHRNLEWALDNDITDVLDLTFSVEDDQFGEIVTIDLKPDGRNIEVTNDNKIEYVELVTEWRISKRVEEQFQAFVSGFYELIPQELVNVFDERELELLIGGIADIDVDDWKKHTDYRGYSESDEVIKWFWQCIRSWDSEQKSRLLQFTTGTSRIPVNGFKDLQGSDGPRRFTIEKAGEAQHLPKSHTCFNRVDLPPYKNYEDLVKKLSMAVEETVGFGQE</sequence>
<dbReference type="AlphaFoldDB" id="A0A1D8NIW7"/>
<keyword evidence="7" id="KW-0677">Repeat</keyword>
<evidence type="ECO:0000256" key="2">
    <source>
        <dbReference type="ARBA" id="ARBA00004496"/>
    </source>
</evidence>
<dbReference type="SMART" id="SM00119">
    <property type="entry name" value="HECTc"/>
    <property type="match status" value="1"/>
</dbReference>
<comment type="pathway">
    <text evidence="3 9">Protein modification; protein ubiquitination.</text>
</comment>
<dbReference type="PROSITE" id="PS01159">
    <property type="entry name" value="WW_DOMAIN_1"/>
    <property type="match status" value="3"/>
</dbReference>
<dbReference type="FunFam" id="3.30.2410.10:FF:000001">
    <property type="entry name" value="E3 ubiquitin-protein ligase NEDD4-like"/>
    <property type="match status" value="1"/>
</dbReference>
<keyword evidence="8 9" id="KW-0833">Ubl conjugation pathway</keyword>
<dbReference type="Gene3D" id="3.30.2410.10">
    <property type="entry name" value="Hect, E3 ligase catalytic domain"/>
    <property type="match status" value="1"/>
</dbReference>
<feature type="region of interest" description="Disordered" evidence="12">
    <location>
        <begin position="165"/>
        <end position="240"/>
    </location>
</feature>
<dbReference type="FunFam" id="2.20.70.10:FF:000017">
    <property type="entry name" value="E3 ubiquitin-protein ligase"/>
    <property type="match status" value="1"/>
</dbReference>
<evidence type="ECO:0000256" key="5">
    <source>
        <dbReference type="ARBA" id="ARBA00022490"/>
    </source>
</evidence>
<feature type="compositionally biased region" description="Polar residues" evidence="12">
    <location>
        <begin position="267"/>
        <end position="293"/>
    </location>
</feature>
<dbReference type="FunFam" id="2.60.40.150:FF:000156">
    <property type="entry name" value="E3 ubiquitin-protein ligase"/>
    <property type="match status" value="1"/>
</dbReference>
<dbReference type="GO" id="GO:0016567">
    <property type="term" value="P:protein ubiquitination"/>
    <property type="evidence" value="ECO:0007669"/>
    <property type="project" value="UniProtKB-UniPathway"/>
</dbReference>
<dbReference type="FunFam" id="2.20.70.10:FF:000053">
    <property type="entry name" value="E3 ubiquitin-protein ligase"/>
    <property type="match status" value="1"/>
</dbReference>
<feature type="active site" description="Glycyl thioester intermediate" evidence="10 11">
    <location>
        <position position="822"/>
    </location>
</feature>
<dbReference type="SUPFAM" id="SSF56204">
    <property type="entry name" value="Hect, E3 ligase catalytic domain"/>
    <property type="match status" value="1"/>
</dbReference>
<dbReference type="VEuPathDB" id="FungiDB:YALI1_E21513g"/>
<dbReference type="CDD" id="cd08382">
    <property type="entry name" value="C2_Smurf-like"/>
    <property type="match status" value="1"/>
</dbReference>
<evidence type="ECO:0000256" key="4">
    <source>
        <dbReference type="ARBA" id="ARBA00010334"/>
    </source>
</evidence>
<dbReference type="Proteomes" id="UP000182444">
    <property type="component" value="Chromosome 1E"/>
</dbReference>
<dbReference type="InterPro" id="IPR024928">
    <property type="entry name" value="E3_ub_ligase_SMURF1"/>
</dbReference>
<dbReference type="InterPro" id="IPR000008">
    <property type="entry name" value="C2_dom"/>
</dbReference>
<evidence type="ECO:0000256" key="8">
    <source>
        <dbReference type="ARBA" id="ARBA00022786"/>
    </source>
</evidence>
<dbReference type="InterPro" id="IPR035892">
    <property type="entry name" value="C2_domain_sf"/>
</dbReference>
<keyword evidence="5" id="KW-0963">Cytoplasm</keyword>
<dbReference type="FunFam" id="3.30.2160.10:FF:000001">
    <property type="entry name" value="E3 ubiquitin-protein ligase NEDD4-like"/>
    <property type="match status" value="1"/>
</dbReference>
<evidence type="ECO:0000256" key="10">
    <source>
        <dbReference type="PIRSR" id="PIRSR001569-1"/>
    </source>
</evidence>
<dbReference type="Gene3D" id="3.30.2160.10">
    <property type="entry name" value="Hect, E3 ligase catalytic domain"/>
    <property type="match status" value="1"/>
</dbReference>
<dbReference type="PROSITE" id="PS50020">
    <property type="entry name" value="WW_DOMAIN_2"/>
    <property type="match status" value="3"/>
</dbReference>
<evidence type="ECO:0000256" key="12">
    <source>
        <dbReference type="SAM" id="MobiDB-lite"/>
    </source>
</evidence>
<evidence type="ECO:0000313" key="17">
    <source>
        <dbReference type="EMBL" id="RDW23690.1"/>
    </source>
</evidence>
<dbReference type="SMART" id="SM00239">
    <property type="entry name" value="C2"/>
    <property type="match status" value="1"/>
</dbReference>
<dbReference type="Gene3D" id="2.60.40.150">
    <property type="entry name" value="C2 domain"/>
    <property type="match status" value="1"/>
</dbReference>
<dbReference type="InterPro" id="IPR050409">
    <property type="entry name" value="E3_ubiq-protein_ligase"/>
</dbReference>
<dbReference type="SMART" id="SM00456">
    <property type="entry name" value="WW"/>
    <property type="match status" value="3"/>
</dbReference>
<dbReference type="CDD" id="cd00078">
    <property type="entry name" value="HECTc"/>
    <property type="match status" value="1"/>
</dbReference>
<dbReference type="FunFam" id="2.20.70.10:FF:000011">
    <property type="entry name" value="E3 ubiquitin-protein ligase"/>
    <property type="match status" value="1"/>
</dbReference>
<dbReference type="PIRSF" id="PIRSF001569">
    <property type="entry name" value="E3_ub_ligase_SMURF1"/>
    <property type="match status" value="1"/>
</dbReference>